<evidence type="ECO:0000256" key="1">
    <source>
        <dbReference type="SAM" id="Phobius"/>
    </source>
</evidence>
<dbReference type="PROSITE" id="PS51704">
    <property type="entry name" value="GP_PDE"/>
    <property type="match status" value="1"/>
</dbReference>
<dbReference type="Pfam" id="PF03009">
    <property type="entry name" value="GDPD"/>
    <property type="match status" value="1"/>
</dbReference>
<dbReference type="PANTHER" id="PTHR46211:SF14">
    <property type="entry name" value="GLYCEROPHOSPHODIESTER PHOSPHODIESTERASE"/>
    <property type="match status" value="1"/>
</dbReference>
<dbReference type="PANTHER" id="PTHR46211">
    <property type="entry name" value="GLYCEROPHOSPHORYL DIESTER PHOSPHODIESTERASE"/>
    <property type="match status" value="1"/>
</dbReference>
<dbReference type="SUPFAM" id="SSF51695">
    <property type="entry name" value="PLC-like phosphodiesterases"/>
    <property type="match status" value="1"/>
</dbReference>
<evidence type="ECO:0000313" key="4">
    <source>
        <dbReference type="Proteomes" id="UP000886852"/>
    </source>
</evidence>
<organism evidence="3 4">
    <name type="scientific">Candidatus Fimimonas merdipullorum</name>
    <dbReference type="NCBI Taxonomy" id="2840822"/>
    <lineage>
        <taxon>Bacteria</taxon>
        <taxon>Pseudomonadati</taxon>
        <taxon>Myxococcota</taxon>
        <taxon>Myxococcia</taxon>
        <taxon>Myxococcales</taxon>
        <taxon>Cystobacterineae</taxon>
        <taxon>Myxococcaceae</taxon>
        <taxon>Myxococcaceae incertae sedis</taxon>
        <taxon>Candidatus Fimimonas</taxon>
    </lineage>
</organism>
<keyword evidence="1" id="KW-1133">Transmembrane helix</keyword>
<keyword evidence="1" id="KW-0812">Transmembrane</keyword>
<proteinExistence type="predicted"/>
<comment type="caution">
    <text evidence="3">The sequence shown here is derived from an EMBL/GenBank/DDBJ whole genome shotgun (WGS) entry which is preliminary data.</text>
</comment>
<gene>
    <name evidence="3" type="ORF">IAC72_00985</name>
</gene>
<evidence type="ECO:0000313" key="3">
    <source>
        <dbReference type="EMBL" id="HIU90576.1"/>
    </source>
</evidence>
<evidence type="ECO:0000259" key="2">
    <source>
        <dbReference type="PROSITE" id="PS51704"/>
    </source>
</evidence>
<accession>A0A9D1MWH9</accession>
<keyword evidence="1" id="KW-0472">Membrane</keyword>
<dbReference type="GO" id="GO:0006629">
    <property type="term" value="P:lipid metabolic process"/>
    <property type="evidence" value="ECO:0007669"/>
    <property type="project" value="InterPro"/>
</dbReference>
<reference evidence="3" key="1">
    <citation type="submission" date="2020-10" db="EMBL/GenBank/DDBJ databases">
        <authorList>
            <person name="Gilroy R."/>
        </authorList>
    </citation>
    <scope>NUCLEOTIDE SEQUENCE</scope>
    <source>
        <strain evidence="3">ChiHjej12B11-7776</strain>
    </source>
</reference>
<feature type="domain" description="GP-PDE" evidence="2">
    <location>
        <begin position="45"/>
        <end position="333"/>
    </location>
</feature>
<dbReference type="Gene3D" id="3.20.20.190">
    <property type="entry name" value="Phosphatidylinositol (PI) phosphodiesterase"/>
    <property type="match status" value="1"/>
</dbReference>
<dbReference type="AlphaFoldDB" id="A0A9D1MWH9"/>
<dbReference type="EMBL" id="DVOC01000018">
    <property type="protein sequence ID" value="HIU90576.1"/>
    <property type="molecule type" value="Genomic_DNA"/>
</dbReference>
<protein>
    <recommendedName>
        <fullName evidence="2">GP-PDE domain-containing protein</fullName>
    </recommendedName>
</protein>
<reference evidence="3" key="2">
    <citation type="journal article" date="2021" name="PeerJ">
        <title>Extensive microbial diversity within the chicken gut microbiome revealed by metagenomics and culture.</title>
        <authorList>
            <person name="Gilroy R."/>
            <person name="Ravi A."/>
            <person name="Getino M."/>
            <person name="Pursley I."/>
            <person name="Horton D.L."/>
            <person name="Alikhan N.F."/>
            <person name="Baker D."/>
            <person name="Gharbi K."/>
            <person name="Hall N."/>
            <person name="Watson M."/>
            <person name="Adriaenssens E.M."/>
            <person name="Foster-Nyarko E."/>
            <person name="Jarju S."/>
            <person name="Secka A."/>
            <person name="Antonio M."/>
            <person name="Oren A."/>
            <person name="Chaudhuri R.R."/>
            <person name="La Ragione R."/>
            <person name="Hildebrand F."/>
            <person name="Pallen M.J."/>
        </authorList>
    </citation>
    <scope>NUCLEOTIDE SEQUENCE</scope>
    <source>
        <strain evidence="3">ChiHjej12B11-7776</strain>
    </source>
</reference>
<dbReference type="Proteomes" id="UP000886852">
    <property type="component" value="Unassembled WGS sequence"/>
</dbReference>
<name>A0A9D1MWH9_9BACT</name>
<feature type="transmembrane region" description="Helical" evidence="1">
    <location>
        <begin position="6"/>
        <end position="28"/>
    </location>
</feature>
<sequence>MGKRKFNWKVFVIVIACILAVYLIIALLPRPQSREDNPFVVEGKPLLIAHGGGNREFPDNTLEACYNAYGVDSQVMLEMDVSITKDGVVIMSHDTTLDYRTNASGAIADWNYTDLLEQRVDFSYLNKIENGKVVQQIKYTDYQGREVTPLDVQYPDGVTPRDDSVFLVTRLEDVLQAFPDNTVNVEIKQEGETGIKALHAVAELIEKYDAYDRVVLASFHNEIYKEIKKLYKQTPQLMFSPEYVGVGMLYLSGALKLDALYGQPVTVLQIPVSQKVGPITINLDKKWFVETAHKHNIAVHFWTIDDENEMRRLAELGADGIMTNLPHTLKAVYDDMYPQG</sequence>
<dbReference type="GO" id="GO:0008081">
    <property type="term" value="F:phosphoric diester hydrolase activity"/>
    <property type="evidence" value="ECO:0007669"/>
    <property type="project" value="InterPro"/>
</dbReference>
<dbReference type="InterPro" id="IPR030395">
    <property type="entry name" value="GP_PDE_dom"/>
</dbReference>
<dbReference type="InterPro" id="IPR017946">
    <property type="entry name" value="PLC-like_Pdiesterase_TIM-brl"/>
</dbReference>